<proteinExistence type="predicted"/>
<feature type="domain" description="HNH nuclease" evidence="2">
    <location>
        <begin position="138"/>
        <end position="180"/>
    </location>
</feature>
<dbReference type="Proteomes" id="UP001054801">
    <property type="component" value="Chromosome"/>
</dbReference>
<dbReference type="EMBL" id="CP091244">
    <property type="protein sequence ID" value="UJS26233.1"/>
    <property type="molecule type" value="Genomic_DNA"/>
</dbReference>
<protein>
    <submittedName>
        <fullName evidence="3">HNH endonuclease</fullName>
    </submittedName>
</protein>
<dbReference type="Gene3D" id="3.90.75.20">
    <property type="match status" value="1"/>
</dbReference>
<dbReference type="Pfam" id="PF13392">
    <property type="entry name" value="HNH_3"/>
    <property type="match status" value="1"/>
</dbReference>
<evidence type="ECO:0000259" key="2">
    <source>
        <dbReference type="Pfam" id="PF13392"/>
    </source>
</evidence>
<dbReference type="InterPro" id="IPR044925">
    <property type="entry name" value="His-Me_finger_sf"/>
</dbReference>
<keyword evidence="3" id="KW-0540">Nuclease</keyword>
<evidence type="ECO:0000313" key="4">
    <source>
        <dbReference type="Proteomes" id="UP001054801"/>
    </source>
</evidence>
<dbReference type="SUPFAM" id="SSF54060">
    <property type="entry name" value="His-Me finger endonucleases"/>
    <property type="match status" value="1"/>
</dbReference>
<dbReference type="RefSeq" id="WP_236501594.1">
    <property type="nucleotide sequence ID" value="NZ_CP091244.1"/>
</dbReference>
<accession>A0ABY3T305</accession>
<dbReference type="GO" id="GO:0004519">
    <property type="term" value="F:endonuclease activity"/>
    <property type="evidence" value="ECO:0007669"/>
    <property type="project" value="UniProtKB-KW"/>
</dbReference>
<evidence type="ECO:0000256" key="1">
    <source>
        <dbReference type="SAM" id="MobiDB-lite"/>
    </source>
</evidence>
<evidence type="ECO:0000313" key="3">
    <source>
        <dbReference type="EMBL" id="UJS26233.1"/>
    </source>
</evidence>
<feature type="region of interest" description="Disordered" evidence="1">
    <location>
        <begin position="98"/>
        <end position="122"/>
    </location>
</feature>
<keyword evidence="4" id="KW-1185">Reference proteome</keyword>
<dbReference type="InterPro" id="IPR003615">
    <property type="entry name" value="HNH_nuc"/>
</dbReference>
<gene>
    <name evidence="3" type="ORF">L2Y54_09400</name>
</gene>
<keyword evidence="3" id="KW-0255">Endonuclease</keyword>
<organism evidence="3 4">
    <name type="scientific">Thiothrix winogradskyi</name>
    <dbReference type="NCBI Taxonomy" id="96472"/>
    <lineage>
        <taxon>Bacteria</taxon>
        <taxon>Pseudomonadati</taxon>
        <taxon>Pseudomonadota</taxon>
        <taxon>Gammaproteobacteria</taxon>
        <taxon>Thiotrichales</taxon>
        <taxon>Thiotrichaceae</taxon>
        <taxon>Thiothrix</taxon>
    </lineage>
</organism>
<name>A0ABY3T305_9GAMM</name>
<keyword evidence="3" id="KW-0378">Hydrolase</keyword>
<feature type="compositionally biased region" description="Polar residues" evidence="1">
    <location>
        <begin position="105"/>
        <end position="118"/>
    </location>
</feature>
<reference evidence="3" key="1">
    <citation type="journal article" date="2022" name="Microorganisms">
        <title>Two New Species of Filamentous Sulfur Bacteria of the Genus Thiothrix, Thiothrix winogradskyi sp. nov. and 'Candidatus Thiothrix sulfatifontis' sp. nov.</title>
        <authorList>
            <person name="Ravin N.V."/>
            <person name="Rossetti S."/>
            <person name="Beletsky A.V."/>
            <person name="Kadnikov V.V."/>
            <person name="Rudenko T.S."/>
            <person name="Smolyakov D.D."/>
            <person name="Moskvitina M.I."/>
            <person name="Gureeva M.V."/>
            <person name="Mardanov A.V."/>
            <person name="Grabovich M.Y."/>
        </authorList>
    </citation>
    <scope>NUCLEOTIDE SEQUENCE</scope>
    <source>
        <strain evidence="3">CT3</strain>
    </source>
</reference>
<sequence length="218" mass="24989">MTASHNQWLDKKLRDELGIPAHLEKTYTTRQLLFVSNNRHLPRAELTRQYNQTFGTNIPRTQLQSLCKRHGWQTGNDGRFQRGQETWNKGKKGLQLSNGKGCFKTGNTPHTSRPVGSTRTREGYQWTKVAEPNQWRTTHRLIWEQAHGKIPKSHTLKFLDGDKANITLSNLALVSRAELAQLNRNHYDTAPNDLKPTVMLISKLETKHHQHARNGGTT</sequence>